<protein>
    <submittedName>
        <fullName evidence="1">Uncharacterized protein</fullName>
    </submittedName>
</protein>
<gene>
    <name evidence="1" type="ORF">F7R26_038935</name>
</gene>
<organism evidence="1 2">
    <name type="scientific">Cupriavidus basilensis</name>
    <dbReference type="NCBI Taxonomy" id="68895"/>
    <lineage>
        <taxon>Bacteria</taxon>
        <taxon>Pseudomonadati</taxon>
        <taxon>Pseudomonadota</taxon>
        <taxon>Betaproteobacteria</taxon>
        <taxon>Burkholderiales</taxon>
        <taxon>Burkholderiaceae</taxon>
        <taxon>Cupriavidus</taxon>
    </lineage>
</organism>
<proteinExistence type="predicted"/>
<geneLocation type="plasmid" evidence="1 2">
    <name>pRK1-2</name>
</geneLocation>
<keyword evidence="1" id="KW-0614">Plasmid</keyword>
<evidence type="ECO:0000313" key="2">
    <source>
        <dbReference type="Proteomes" id="UP000397656"/>
    </source>
</evidence>
<name>A0A7M2HB34_9BURK</name>
<dbReference type="Proteomes" id="UP000397656">
    <property type="component" value="Plasmid pRK1-2"/>
</dbReference>
<reference evidence="1 2" key="1">
    <citation type="submission" date="2020-10" db="EMBL/GenBank/DDBJ databases">
        <title>Complete genome sequence of Cupriavidus basilensis CCUG 49340T.</title>
        <authorList>
            <person name="Salva-Serra F."/>
            <person name="Donoso R.A."/>
            <person name="Cho K.H."/>
            <person name="Yoo J.A."/>
            <person name="Lee K."/>
            <person name="Yoon S.-H."/>
            <person name="Perez-Pantoja D."/>
            <person name="Moore E.R.B."/>
        </authorList>
    </citation>
    <scope>NUCLEOTIDE SEQUENCE [LARGE SCALE GENOMIC DNA]</scope>
    <source>
        <strain evidence="2">CCUG 49340</strain>
        <plasmid evidence="1 2">pRK1-2</plasmid>
    </source>
</reference>
<evidence type="ECO:0000313" key="1">
    <source>
        <dbReference type="EMBL" id="QOT82181.1"/>
    </source>
</evidence>
<dbReference type="AlphaFoldDB" id="A0A7M2HB34"/>
<dbReference type="EMBL" id="CP062806">
    <property type="protein sequence ID" value="QOT82181.1"/>
    <property type="molecule type" value="Genomic_DNA"/>
</dbReference>
<sequence length="78" mass="9159">MLALTHAGYRCWTKARRLHFPPPRREALLLEIMRFCADTNLLECPPDPEDGDRLQAIEGMLDGRYPRYARLKRNPHRA</sequence>
<accession>A0A7M2HB34</accession>